<evidence type="ECO:0000256" key="5">
    <source>
        <dbReference type="ARBA" id="ARBA00022801"/>
    </source>
</evidence>
<keyword evidence="2" id="KW-0548">Nucleotidyltransferase</keyword>
<dbReference type="OrthoDB" id="116078at2759"/>
<feature type="domain" description="Reverse transcriptase RNase H-like" evidence="7">
    <location>
        <begin position="63"/>
        <end position="107"/>
    </location>
</feature>
<dbReference type="Pfam" id="PF17917">
    <property type="entry name" value="RT_RNaseH"/>
    <property type="match status" value="1"/>
</dbReference>
<evidence type="ECO:0000256" key="2">
    <source>
        <dbReference type="ARBA" id="ARBA00022695"/>
    </source>
</evidence>
<dbReference type="InterPro" id="IPR041373">
    <property type="entry name" value="RT_RNaseH"/>
</dbReference>
<dbReference type="GO" id="GO:0016787">
    <property type="term" value="F:hydrolase activity"/>
    <property type="evidence" value="ECO:0007669"/>
    <property type="project" value="UniProtKB-KW"/>
</dbReference>
<dbReference type="AlphaFoldDB" id="A0A225WE84"/>
<keyword evidence="1" id="KW-0808">Transferase</keyword>
<evidence type="ECO:0000313" key="8">
    <source>
        <dbReference type="EMBL" id="OWZ15449.1"/>
    </source>
</evidence>
<keyword evidence="9" id="KW-1185">Reference proteome</keyword>
<comment type="caution">
    <text evidence="8">The sequence shown here is derived from an EMBL/GenBank/DDBJ whole genome shotgun (WGS) entry which is preliminary data.</text>
</comment>
<dbReference type="GO" id="GO:0004519">
    <property type="term" value="F:endonuclease activity"/>
    <property type="evidence" value="ECO:0007669"/>
    <property type="project" value="UniProtKB-KW"/>
</dbReference>
<protein>
    <recommendedName>
        <fullName evidence="7">Reverse transcriptase RNase H-like domain-containing protein</fullName>
    </recommendedName>
</protein>
<keyword evidence="6" id="KW-0695">RNA-directed DNA polymerase</keyword>
<organism evidence="8 9">
    <name type="scientific">Phytophthora megakarya</name>
    <dbReference type="NCBI Taxonomy" id="4795"/>
    <lineage>
        <taxon>Eukaryota</taxon>
        <taxon>Sar</taxon>
        <taxon>Stramenopiles</taxon>
        <taxon>Oomycota</taxon>
        <taxon>Peronosporomycetes</taxon>
        <taxon>Peronosporales</taxon>
        <taxon>Peronosporaceae</taxon>
        <taxon>Phytophthora</taxon>
    </lineage>
</organism>
<name>A0A225WE84_9STRA</name>
<keyword evidence="3" id="KW-0540">Nuclease</keyword>
<reference evidence="9" key="1">
    <citation type="submission" date="2017-03" db="EMBL/GenBank/DDBJ databases">
        <title>Phytopthora megakarya and P. palmivora, two closely related causual agents of cacao black pod achieved similar genome size and gene model numbers by different mechanisms.</title>
        <authorList>
            <person name="Ali S."/>
            <person name="Shao J."/>
            <person name="Larry D.J."/>
            <person name="Kronmiller B."/>
            <person name="Shen D."/>
            <person name="Strem M.D."/>
            <person name="Melnick R.L."/>
            <person name="Guiltinan M.J."/>
            <person name="Tyler B.M."/>
            <person name="Meinhardt L.W."/>
            <person name="Bailey B.A."/>
        </authorList>
    </citation>
    <scope>NUCLEOTIDE SEQUENCE [LARGE SCALE GENOMIC DNA]</scope>
    <source>
        <strain evidence="9">zdho120</strain>
    </source>
</reference>
<dbReference type="EMBL" id="NBNE01001121">
    <property type="protein sequence ID" value="OWZ15449.1"/>
    <property type="molecule type" value="Genomic_DNA"/>
</dbReference>
<keyword evidence="5" id="KW-0378">Hydrolase</keyword>
<proteinExistence type="predicted"/>
<dbReference type="Proteomes" id="UP000198211">
    <property type="component" value="Unassembled WGS sequence"/>
</dbReference>
<dbReference type="Gene3D" id="3.10.20.370">
    <property type="match status" value="1"/>
</dbReference>
<evidence type="ECO:0000313" key="9">
    <source>
        <dbReference type="Proteomes" id="UP000198211"/>
    </source>
</evidence>
<evidence type="ECO:0000256" key="1">
    <source>
        <dbReference type="ARBA" id="ARBA00022679"/>
    </source>
</evidence>
<gene>
    <name evidence="8" type="ORF">PHMEG_00010911</name>
</gene>
<evidence type="ECO:0000256" key="6">
    <source>
        <dbReference type="ARBA" id="ARBA00022918"/>
    </source>
</evidence>
<evidence type="ECO:0000256" key="4">
    <source>
        <dbReference type="ARBA" id="ARBA00022759"/>
    </source>
</evidence>
<dbReference type="SUPFAM" id="SSF56672">
    <property type="entry name" value="DNA/RNA polymerases"/>
    <property type="match status" value="1"/>
</dbReference>
<evidence type="ECO:0000259" key="7">
    <source>
        <dbReference type="Pfam" id="PF17917"/>
    </source>
</evidence>
<dbReference type="InterPro" id="IPR043502">
    <property type="entry name" value="DNA/RNA_pol_sf"/>
</dbReference>
<accession>A0A225WE84</accession>
<keyword evidence="4" id="KW-0255">Endonuclease</keyword>
<dbReference type="GO" id="GO:0003964">
    <property type="term" value="F:RNA-directed DNA polymerase activity"/>
    <property type="evidence" value="ECO:0007669"/>
    <property type="project" value="UniProtKB-KW"/>
</dbReference>
<evidence type="ECO:0000256" key="3">
    <source>
        <dbReference type="ARBA" id="ARBA00022722"/>
    </source>
</evidence>
<sequence length="107" mass="12220">MAVGSVENSAFTCKYGLFEWLDMPFGLDADFKLKLKKYKFAPSDILPNPEKVKAVVNVKRPHDLHTRFKLYVDYSKLTVEACLMQTVDGRERVIVYASKPFVGSEKN</sequence>